<sequence length="99" mass="9940">MKTVFALAAIAAAAGVSAQVDASQINGCVKDCVFQTAKNVGCYNEADPTGSVNCICGDKRGDFTGQAAGCISGGCADQLAGAPALLDKLCNEGLKDGHW</sequence>
<feature type="chain" id="PRO_5003781107" description="Extracellular membrane protein CFEM domain-containing protein" evidence="1">
    <location>
        <begin position="19"/>
        <end position="99"/>
    </location>
</feature>
<comment type="caution">
    <text evidence="2">The sequence shown here is derived from an EMBL/GenBank/DDBJ whole genome shotgun (WGS) entry which is preliminary data.</text>
</comment>
<reference evidence="2 3" key="1">
    <citation type="journal article" date="2012" name="Eukaryot. Cell">
        <title>Draft genome sequence of CBS 2479, the standard type strain of Trichosporon asahii.</title>
        <authorList>
            <person name="Yang R.Y."/>
            <person name="Li H.T."/>
            <person name="Zhu H."/>
            <person name="Zhou G.P."/>
            <person name="Wang M."/>
            <person name="Wang L."/>
        </authorList>
    </citation>
    <scope>NUCLEOTIDE SEQUENCE [LARGE SCALE GENOMIC DNA]</scope>
    <source>
        <strain evidence="3">ATCC 90039 / CBS 2479 / JCM 2466 / KCTC 7840 / NCYC 2677 / UAMH 7654</strain>
    </source>
</reference>
<keyword evidence="1" id="KW-0732">Signal</keyword>
<dbReference type="RefSeq" id="XP_014181446.1">
    <property type="nucleotide sequence ID" value="XM_014325971.1"/>
</dbReference>
<organism evidence="2 3">
    <name type="scientific">Trichosporon asahii var. asahii (strain ATCC 90039 / CBS 2479 / JCM 2466 / KCTC 7840 / NBRC 103889/ NCYC 2677 / UAMH 7654)</name>
    <name type="common">Yeast</name>
    <dbReference type="NCBI Taxonomy" id="1186058"/>
    <lineage>
        <taxon>Eukaryota</taxon>
        <taxon>Fungi</taxon>
        <taxon>Dikarya</taxon>
        <taxon>Basidiomycota</taxon>
        <taxon>Agaricomycotina</taxon>
        <taxon>Tremellomycetes</taxon>
        <taxon>Trichosporonales</taxon>
        <taxon>Trichosporonaceae</taxon>
        <taxon>Trichosporon</taxon>
    </lineage>
</organism>
<dbReference type="EMBL" id="ALBS01000109">
    <property type="protein sequence ID" value="EJT50410.1"/>
    <property type="molecule type" value="Genomic_DNA"/>
</dbReference>
<name>J4UG45_TRIAS</name>
<dbReference type="Proteomes" id="UP000002748">
    <property type="component" value="Unassembled WGS sequence"/>
</dbReference>
<evidence type="ECO:0000256" key="1">
    <source>
        <dbReference type="SAM" id="SignalP"/>
    </source>
</evidence>
<accession>J4UG45</accession>
<dbReference type="GeneID" id="25983836"/>
<dbReference type="HOGENOM" id="CLU_2308030_0_0_1"/>
<gene>
    <name evidence="2" type="ORF">A1Q1_00322</name>
</gene>
<evidence type="ECO:0008006" key="4">
    <source>
        <dbReference type="Google" id="ProtNLM"/>
    </source>
</evidence>
<evidence type="ECO:0000313" key="3">
    <source>
        <dbReference type="Proteomes" id="UP000002748"/>
    </source>
</evidence>
<dbReference type="VEuPathDB" id="FungiDB:A1Q1_00322"/>
<dbReference type="AlphaFoldDB" id="J4UG45"/>
<protein>
    <recommendedName>
        <fullName evidence="4">Extracellular membrane protein CFEM domain-containing protein</fullName>
    </recommendedName>
</protein>
<feature type="signal peptide" evidence="1">
    <location>
        <begin position="1"/>
        <end position="18"/>
    </location>
</feature>
<evidence type="ECO:0000313" key="2">
    <source>
        <dbReference type="EMBL" id="EJT50410.1"/>
    </source>
</evidence>
<dbReference type="KEGG" id="tasa:A1Q1_00322"/>
<proteinExistence type="predicted"/>